<keyword evidence="3" id="KW-1185">Reference proteome</keyword>
<proteinExistence type="predicted"/>
<organism evidence="2 3">
    <name type="scientific">Ferruginivarius sediminum</name>
    <dbReference type="NCBI Taxonomy" id="2661937"/>
    <lineage>
        <taxon>Bacteria</taxon>
        <taxon>Pseudomonadati</taxon>
        <taxon>Pseudomonadota</taxon>
        <taxon>Alphaproteobacteria</taxon>
        <taxon>Rhodospirillales</taxon>
        <taxon>Rhodospirillaceae</taxon>
        <taxon>Ferruginivarius</taxon>
    </lineage>
</organism>
<dbReference type="SUPFAM" id="SSF50090">
    <property type="entry name" value="Electron transport accessory proteins"/>
    <property type="match status" value="1"/>
</dbReference>
<dbReference type="AlphaFoldDB" id="A0A369TB21"/>
<name>A0A369TB21_9PROT</name>
<dbReference type="Pfam" id="PF02211">
    <property type="entry name" value="NHase_beta_C"/>
    <property type="match status" value="1"/>
</dbReference>
<evidence type="ECO:0000259" key="1">
    <source>
        <dbReference type="Pfam" id="PF02211"/>
    </source>
</evidence>
<protein>
    <submittedName>
        <fullName evidence="2">Nitrile hydratase subunit beta</fullName>
    </submittedName>
</protein>
<feature type="domain" description="Nitrile hydratase beta subunit" evidence="1">
    <location>
        <begin position="2"/>
        <end position="92"/>
    </location>
</feature>
<comment type="caution">
    <text evidence="2">The sequence shown here is derived from an EMBL/GenBank/DDBJ whole genome shotgun (WGS) entry which is preliminary data.</text>
</comment>
<dbReference type="RefSeq" id="WP_114581605.1">
    <property type="nucleotide sequence ID" value="NZ_QPMH01000005.1"/>
</dbReference>
<dbReference type="InterPro" id="IPR024690">
    <property type="entry name" value="CN_hydtase_beta_dom_C"/>
</dbReference>
<reference evidence="2 3" key="1">
    <citation type="submission" date="2018-07" db="EMBL/GenBank/DDBJ databases">
        <title>Venubactetium sediminum gen. nov., sp. nov., isolated from a marine solar saltern.</title>
        <authorList>
            <person name="Wang S."/>
        </authorList>
    </citation>
    <scope>NUCLEOTIDE SEQUENCE [LARGE SCALE GENOMIC DNA]</scope>
    <source>
        <strain evidence="2 3">WD2A32</strain>
    </source>
</reference>
<dbReference type="Gene3D" id="2.30.30.50">
    <property type="match status" value="1"/>
</dbReference>
<gene>
    <name evidence="2" type="ORF">DRB17_07645</name>
</gene>
<dbReference type="InterPro" id="IPR008990">
    <property type="entry name" value="Elect_transpt_acc-like_dom_sf"/>
</dbReference>
<evidence type="ECO:0000313" key="2">
    <source>
        <dbReference type="EMBL" id="RDD62509.1"/>
    </source>
</evidence>
<evidence type="ECO:0000313" key="3">
    <source>
        <dbReference type="Proteomes" id="UP000253941"/>
    </source>
</evidence>
<accession>A0A369TB21</accession>
<dbReference type="Proteomes" id="UP000253941">
    <property type="component" value="Unassembled WGS sequence"/>
</dbReference>
<dbReference type="EMBL" id="QPMH01000005">
    <property type="protein sequence ID" value="RDD62509.1"/>
    <property type="molecule type" value="Genomic_DNA"/>
</dbReference>
<sequence length="98" mass="11546">MTPAFRVGDRVRVDDRYEPRHHRTPAYVKGKVGEVERVCLAHGRPEILAYRNDGGPPRTVYRVRLRQCDLWPDYNGPAHDTLEIEIFEHWLRPVEARN</sequence>